<dbReference type="InterPro" id="IPR020459">
    <property type="entry name" value="AMP-binding"/>
</dbReference>
<feature type="domain" description="Carrier" evidence="4">
    <location>
        <begin position="929"/>
        <end position="1010"/>
    </location>
</feature>
<dbReference type="PRINTS" id="PR00154">
    <property type="entry name" value="AMPBINDING"/>
</dbReference>
<protein>
    <submittedName>
        <fullName evidence="5">Non-ribosomal peptide synthetase</fullName>
    </submittedName>
</protein>
<dbReference type="Proteomes" id="UP001216579">
    <property type="component" value="Unassembled WGS sequence"/>
</dbReference>
<dbReference type="CDD" id="cd05930">
    <property type="entry name" value="A_NRPS"/>
    <property type="match status" value="1"/>
</dbReference>
<dbReference type="PROSITE" id="PS50075">
    <property type="entry name" value="CARRIER"/>
    <property type="match status" value="1"/>
</dbReference>
<sequence length="1015" mass="108615">MSTPTNGFRSPGGPTAAGRQPYNRAVSPLEWIFLGIEPERSVVNHLVEGDGRLGAEDLAHAVSVASEANPGARLVLQDRRWVDSGKAPEVRLLTAETFNRERLDSPALRTGLTGPTCEVLLVPGDPTTVVFRAAHAVMDGRGLLMWMGDVFRVLRGEEPLGANSPIGNDDLLRRICAPDGLPPLAEDPAMEFPSPLGPRPDAAAGPLWRRRTVDGTHPAATAKVTAALAATYGPGRYFVPVDLRRHAPDVRSTAPLSHPLHLPVGADDGWEEVQHKMLTAMADREELANRANPTIMDLPLPVLRVGIAELDDNAARADTHTGRAYVSHLGAVSLDDFSTDDFHATSLYTLGGVNPGSPPEINLVETVGRTEITVAWYEGPGVAARAERLLDVVEQALSPRERRVWAGNRTERALPSGHSVVRLFRDQVERTPDGVALSGPEGDVSYAELSRRADAVAAALRRCGVGRGAVVGLLAGRSVAAVAAVWGVLRVGACYLPLDVRHPDLRLAELLADAGSSLCLVERPYDERDCIPEGCRSLLLDDVVDDLVNVEATGSADAEVSFGDLAYIIYTSGSTGRPKGVQIEHGNLANYVHWATRAFDVDADIRLPLLTSPSFDVTGTSVFLPLLAGGQVILMREDPNHLSLRRLLQESGANALNLTPSHLDLIGRLDITPTGYRTVIVIGEQLRVEVAARAQQMFGPRCRIINEYGPTEATIGCTAHTYDPAADKDSAVVPIGVPADNTTVHLLDAHGRFVAPGEVGEMYLGGAQLARGYLGRPDLNRERFPTLADGRRVYRTGDLARVLPSGALEFIGRIDDQVKVRGHRVEPAEVAQALEDHPAVERAVVVAKSRPGQSGKALYGYVLANSAVEEKELEKHLAARLPAYMVPAAMMVLSELPYTVSGKVDVRALPDPLPAADAAGDDGAEAVDDPVQETVARIWADTLGVPAARLDGQADFHRLGGDSVSLLAMLAALSREVLAPDAEAAFMARLPEILREPTLQRVTALAHQAGTRTTA</sequence>
<keyword evidence="1" id="KW-0596">Phosphopantetheine</keyword>
<dbReference type="InterPro" id="IPR010071">
    <property type="entry name" value="AA_adenyl_dom"/>
</dbReference>
<dbReference type="PANTHER" id="PTHR45527">
    <property type="entry name" value="NONRIBOSOMAL PEPTIDE SYNTHETASE"/>
    <property type="match status" value="1"/>
</dbReference>
<dbReference type="InterPro" id="IPR000873">
    <property type="entry name" value="AMP-dep_synth/lig_dom"/>
</dbReference>
<dbReference type="PROSITE" id="PS00455">
    <property type="entry name" value="AMP_BINDING"/>
    <property type="match status" value="1"/>
</dbReference>
<evidence type="ECO:0000313" key="5">
    <source>
        <dbReference type="EMBL" id="MDF3293885.1"/>
    </source>
</evidence>
<dbReference type="InterPro" id="IPR036736">
    <property type="entry name" value="ACP-like_sf"/>
</dbReference>
<dbReference type="Pfam" id="PF13193">
    <property type="entry name" value="AMP-binding_C"/>
    <property type="match status" value="1"/>
</dbReference>
<dbReference type="NCBIfam" id="TIGR01733">
    <property type="entry name" value="AA-adenyl-dom"/>
    <property type="match status" value="1"/>
</dbReference>
<keyword evidence="6" id="KW-1185">Reference proteome</keyword>
<comment type="caution">
    <text evidence="5">The sequence shown here is derived from an EMBL/GenBank/DDBJ whole genome shotgun (WGS) entry which is preliminary data.</text>
</comment>
<dbReference type="Gene3D" id="3.30.300.30">
    <property type="match status" value="1"/>
</dbReference>
<dbReference type="InterPro" id="IPR042099">
    <property type="entry name" value="ANL_N_sf"/>
</dbReference>
<dbReference type="PROSITE" id="PS00012">
    <property type="entry name" value="PHOSPHOPANTETHEINE"/>
    <property type="match status" value="1"/>
</dbReference>
<reference evidence="5 6" key="1">
    <citation type="submission" date="2023-03" db="EMBL/GenBank/DDBJ databases">
        <title>Draft genome sequence of Streptomyces sp. RB6PN23 isolated from peat swamp forest in Thailand.</title>
        <authorList>
            <person name="Klaysubun C."/>
            <person name="Duangmal K."/>
        </authorList>
    </citation>
    <scope>NUCLEOTIDE SEQUENCE [LARGE SCALE GENOMIC DNA]</scope>
    <source>
        <strain evidence="5 6">RB6PN23</strain>
    </source>
</reference>
<evidence type="ECO:0000259" key="4">
    <source>
        <dbReference type="PROSITE" id="PS50075"/>
    </source>
</evidence>
<evidence type="ECO:0000313" key="6">
    <source>
        <dbReference type="Proteomes" id="UP001216579"/>
    </source>
</evidence>
<dbReference type="Pfam" id="PF00501">
    <property type="entry name" value="AMP-binding"/>
    <property type="match status" value="1"/>
</dbReference>
<name>A0ABT5ZVN8_9ACTN</name>
<dbReference type="EMBL" id="JARJBC010000031">
    <property type="protein sequence ID" value="MDF3293885.1"/>
    <property type="molecule type" value="Genomic_DNA"/>
</dbReference>
<organism evidence="5 6">
    <name type="scientific">Streptomyces silvisoli</name>
    <dbReference type="NCBI Taxonomy" id="3034235"/>
    <lineage>
        <taxon>Bacteria</taxon>
        <taxon>Bacillati</taxon>
        <taxon>Actinomycetota</taxon>
        <taxon>Actinomycetes</taxon>
        <taxon>Kitasatosporales</taxon>
        <taxon>Streptomycetaceae</taxon>
        <taxon>Streptomyces</taxon>
    </lineage>
</organism>
<dbReference type="Gene3D" id="1.10.1200.10">
    <property type="entry name" value="ACP-like"/>
    <property type="match status" value="1"/>
</dbReference>
<dbReference type="InterPro" id="IPR009081">
    <property type="entry name" value="PP-bd_ACP"/>
</dbReference>
<gene>
    <name evidence="5" type="ORF">P3G67_32670</name>
</gene>
<dbReference type="RefSeq" id="WP_276096731.1">
    <property type="nucleotide sequence ID" value="NZ_JARJBC010000031.1"/>
</dbReference>
<dbReference type="Pfam" id="PF00550">
    <property type="entry name" value="PP-binding"/>
    <property type="match status" value="1"/>
</dbReference>
<dbReference type="PANTHER" id="PTHR45527:SF1">
    <property type="entry name" value="FATTY ACID SYNTHASE"/>
    <property type="match status" value="1"/>
</dbReference>
<evidence type="ECO:0000256" key="2">
    <source>
        <dbReference type="ARBA" id="ARBA00022553"/>
    </source>
</evidence>
<dbReference type="Gene3D" id="3.40.50.12780">
    <property type="entry name" value="N-terminal domain of ligase-like"/>
    <property type="match status" value="1"/>
</dbReference>
<accession>A0ABT5ZVN8</accession>
<evidence type="ECO:0000256" key="1">
    <source>
        <dbReference type="ARBA" id="ARBA00022450"/>
    </source>
</evidence>
<dbReference type="InterPro" id="IPR020845">
    <property type="entry name" value="AMP-binding_CS"/>
</dbReference>
<proteinExistence type="predicted"/>
<evidence type="ECO:0000256" key="3">
    <source>
        <dbReference type="SAM" id="MobiDB-lite"/>
    </source>
</evidence>
<dbReference type="InterPro" id="IPR006162">
    <property type="entry name" value="Ppantetheine_attach_site"/>
</dbReference>
<dbReference type="SUPFAM" id="SSF47336">
    <property type="entry name" value="ACP-like"/>
    <property type="match status" value="1"/>
</dbReference>
<dbReference type="InterPro" id="IPR045851">
    <property type="entry name" value="AMP-bd_C_sf"/>
</dbReference>
<dbReference type="SUPFAM" id="SSF56801">
    <property type="entry name" value="Acetyl-CoA synthetase-like"/>
    <property type="match status" value="1"/>
</dbReference>
<dbReference type="InterPro" id="IPR025110">
    <property type="entry name" value="AMP-bd_C"/>
</dbReference>
<feature type="region of interest" description="Disordered" evidence="3">
    <location>
        <begin position="1"/>
        <end position="21"/>
    </location>
</feature>
<keyword evidence="2" id="KW-0597">Phosphoprotein</keyword>